<organism evidence="10 11">
    <name type="scientific">Dioscorea zingiberensis</name>
    <dbReference type="NCBI Taxonomy" id="325984"/>
    <lineage>
        <taxon>Eukaryota</taxon>
        <taxon>Viridiplantae</taxon>
        <taxon>Streptophyta</taxon>
        <taxon>Embryophyta</taxon>
        <taxon>Tracheophyta</taxon>
        <taxon>Spermatophyta</taxon>
        <taxon>Magnoliopsida</taxon>
        <taxon>Liliopsida</taxon>
        <taxon>Dioscoreales</taxon>
        <taxon>Dioscoreaceae</taxon>
        <taxon>Dioscorea</taxon>
    </lineage>
</organism>
<evidence type="ECO:0000256" key="1">
    <source>
        <dbReference type="ARBA" id="ARBA00004123"/>
    </source>
</evidence>
<keyword evidence="11" id="KW-1185">Reference proteome</keyword>
<dbReference type="GO" id="GO:0000226">
    <property type="term" value="P:microtubule cytoskeleton organization"/>
    <property type="evidence" value="ECO:0007669"/>
    <property type="project" value="InterPro"/>
</dbReference>
<evidence type="ECO:0000256" key="6">
    <source>
        <dbReference type="ARBA" id="ARBA00022701"/>
    </source>
</evidence>
<sequence>MVLEDPWLFDIPIKVIWDEIGESEDDRERMLLEMEQECLEVYKRKVDEANRSRDKIFQAIADSETELAAICSSLGEPYVHLEWTKRNASSLKEELKEIKQQLEEMCKVRCDRLNQFLEIINQIRRLSMEINPTECNPSMITVNEFDLTVRRLEELQRQLHLLESEKTDRLNLVLDHLSTLKSLCVVLGMNYKETVLEIHPSLEEGKDAKSITDDTIEKLVSAIESLRDVKIQRMQKLQDLASTMLELWHLMDTPIEEQQSFQTVTCNIAASEHEITEPNTLSISFINHVAAEVSRLEAIKASKMKELVLKKMISLEELRRRSHLIAESDNETQRTIEAIEIGAVDPSVILDQIESEISNVKEEAFSRKEILEKIEKWMAACEEESWLEEYNRDENRYSMGRGTHLALRRAEKARVTVNKIPGMVETLIAKTTMWEKERGKEFTYDGAGLMSMLESYMTVRQEKEQERKRQRDLRRQQGLQTAEQEVQFGSKPSPLKSQSAKRLTKSSSSGPEGRRQSSQLSKPSTPISTPRSTCFSRRTDEETEVSSAGRKGTDAMSASRKPFAAFASEDNCPSTPSKVASVDAEERSRDTGTMQMADQIQEEIEYSFEEKRVDCLAR</sequence>
<dbReference type="InterPro" id="IPR007145">
    <property type="entry name" value="MAP65_Ase1_PRC1"/>
</dbReference>
<dbReference type="PANTHER" id="PTHR19321:SF7">
    <property type="entry name" value="65-KDA MICROTUBULE-ASSOCIATED PROTEIN 3"/>
    <property type="match status" value="1"/>
</dbReference>
<feature type="compositionally biased region" description="Basic and acidic residues" evidence="9">
    <location>
        <begin position="460"/>
        <end position="475"/>
    </location>
</feature>
<dbReference type="PANTHER" id="PTHR19321">
    <property type="entry name" value="PROTEIN REGULATOR OF CYTOKINESIS 1 PRC1-RELATED"/>
    <property type="match status" value="1"/>
</dbReference>
<comment type="subcellular location">
    <subcellularLocation>
        <location evidence="2">Cytoplasm</location>
    </subcellularLocation>
    <subcellularLocation>
        <location evidence="1">Nucleus</location>
    </subcellularLocation>
</comment>
<comment type="caution">
    <text evidence="10">The sequence shown here is derived from an EMBL/GenBank/DDBJ whole genome shotgun (WGS) entry which is preliminary data.</text>
</comment>
<evidence type="ECO:0000256" key="8">
    <source>
        <dbReference type="SAM" id="Coils"/>
    </source>
</evidence>
<keyword evidence="7" id="KW-0539">Nucleus</keyword>
<evidence type="ECO:0000256" key="4">
    <source>
        <dbReference type="ARBA" id="ARBA00022490"/>
    </source>
</evidence>
<gene>
    <name evidence="10" type="ORF">J5N97_025148</name>
</gene>
<feature type="compositionally biased region" description="Polar residues" evidence="9">
    <location>
        <begin position="495"/>
        <end position="536"/>
    </location>
</feature>
<feature type="region of interest" description="Disordered" evidence="9">
    <location>
        <begin position="460"/>
        <end position="593"/>
    </location>
</feature>
<dbReference type="GO" id="GO:0005737">
    <property type="term" value="C:cytoplasm"/>
    <property type="evidence" value="ECO:0007669"/>
    <property type="project" value="UniProtKB-SubCell"/>
</dbReference>
<evidence type="ECO:0000313" key="10">
    <source>
        <dbReference type="EMBL" id="KAJ0968231.1"/>
    </source>
</evidence>
<keyword evidence="6" id="KW-0493">Microtubule</keyword>
<keyword evidence="8" id="KW-0175">Coiled coil</keyword>
<dbReference type="Pfam" id="PF03999">
    <property type="entry name" value="MAP65_ASE1"/>
    <property type="match status" value="1"/>
</dbReference>
<keyword evidence="5" id="KW-0597">Phosphoprotein</keyword>
<dbReference type="GO" id="GO:0005634">
    <property type="term" value="C:nucleus"/>
    <property type="evidence" value="ECO:0007669"/>
    <property type="project" value="UniProtKB-SubCell"/>
</dbReference>
<feature type="coiled-coil region" evidence="8">
    <location>
        <begin position="145"/>
        <end position="172"/>
    </location>
</feature>
<evidence type="ECO:0000256" key="5">
    <source>
        <dbReference type="ARBA" id="ARBA00022553"/>
    </source>
</evidence>
<dbReference type="GO" id="GO:0005819">
    <property type="term" value="C:spindle"/>
    <property type="evidence" value="ECO:0007669"/>
    <property type="project" value="TreeGrafter"/>
</dbReference>
<evidence type="ECO:0000256" key="2">
    <source>
        <dbReference type="ARBA" id="ARBA00004496"/>
    </source>
</evidence>
<evidence type="ECO:0000256" key="3">
    <source>
        <dbReference type="ARBA" id="ARBA00006187"/>
    </source>
</evidence>
<comment type="similarity">
    <text evidence="3">Belongs to the MAP65/ASE1 family.</text>
</comment>
<dbReference type="EMBL" id="JAGGNH010000007">
    <property type="protein sequence ID" value="KAJ0968231.1"/>
    <property type="molecule type" value="Genomic_DNA"/>
</dbReference>
<accession>A0A9D5C7R7</accession>
<name>A0A9D5C7R7_9LILI</name>
<dbReference type="OrthoDB" id="772643at2759"/>
<reference evidence="10" key="1">
    <citation type="submission" date="2021-03" db="EMBL/GenBank/DDBJ databases">
        <authorList>
            <person name="Li Z."/>
            <person name="Yang C."/>
        </authorList>
    </citation>
    <scope>NUCLEOTIDE SEQUENCE</scope>
    <source>
        <strain evidence="10">Dzin_1.0</strain>
        <tissue evidence="10">Leaf</tissue>
    </source>
</reference>
<evidence type="ECO:0000313" key="11">
    <source>
        <dbReference type="Proteomes" id="UP001085076"/>
    </source>
</evidence>
<keyword evidence="4" id="KW-0963">Cytoplasm</keyword>
<dbReference type="Proteomes" id="UP001085076">
    <property type="component" value="Miscellaneous, Linkage group lg07"/>
</dbReference>
<feature type="coiled-coil region" evidence="8">
    <location>
        <begin position="81"/>
        <end position="108"/>
    </location>
</feature>
<dbReference type="AlphaFoldDB" id="A0A9D5C7R7"/>
<dbReference type="GO" id="GO:0005874">
    <property type="term" value="C:microtubule"/>
    <property type="evidence" value="ECO:0007669"/>
    <property type="project" value="UniProtKB-KW"/>
</dbReference>
<evidence type="ECO:0000256" key="7">
    <source>
        <dbReference type="ARBA" id="ARBA00023242"/>
    </source>
</evidence>
<dbReference type="Gene3D" id="1.20.58.1520">
    <property type="match status" value="1"/>
</dbReference>
<dbReference type="GO" id="GO:0008017">
    <property type="term" value="F:microtubule binding"/>
    <property type="evidence" value="ECO:0007669"/>
    <property type="project" value="InterPro"/>
</dbReference>
<dbReference type="FunFam" id="1.20.58.1520:FF:000002">
    <property type="entry name" value="65-kDa microtubule-associated protein 6"/>
    <property type="match status" value="1"/>
</dbReference>
<proteinExistence type="inferred from homology"/>
<evidence type="ECO:0000256" key="9">
    <source>
        <dbReference type="SAM" id="MobiDB-lite"/>
    </source>
</evidence>
<reference evidence="10" key="2">
    <citation type="journal article" date="2022" name="Hortic Res">
        <title>The genome of Dioscorea zingiberensis sheds light on the biosynthesis, origin and evolution of the medicinally important diosgenin saponins.</title>
        <authorList>
            <person name="Li Y."/>
            <person name="Tan C."/>
            <person name="Li Z."/>
            <person name="Guo J."/>
            <person name="Li S."/>
            <person name="Chen X."/>
            <person name="Wang C."/>
            <person name="Dai X."/>
            <person name="Yang H."/>
            <person name="Song W."/>
            <person name="Hou L."/>
            <person name="Xu J."/>
            <person name="Tong Z."/>
            <person name="Xu A."/>
            <person name="Yuan X."/>
            <person name="Wang W."/>
            <person name="Yang Q."/>
            <person name="Chen L."/>
            <person name="Sun Z."/>
            <person name="Wang K."/>
            <person name="Pan B."/>
            <person name="Chen J."/>
            <person name="Bao Y."/>
            <person name="Liu F."/>
            <person name="Qi X."/>
            <person name="Gang D.R."/>
            <person name="Wen J."/>
            <person name="Li J."/>
        </authorList>
    </citation>
    <scope>NUCLEOTIDE SEQUENCE</scope>
    <source>
        <strain evidence="10">Dzin_1.0</strain>
    </source>
</reference>
<protein>
    <submittedName>
        <fullName evidence="10">Uncharacterized protein</fullName>
    </submittedName>
</protein>